<accession>A0ABP8A4B0</accession>
<proteinExistence type="predicted"/>
<comment type="caution">
    <text evidence="1">The sequence shown here is derived from an EMBL/GenBank/DDBJ whole genome shotgun (WGS) entry which is preliminary data.</text>
</comment>
<reference evidence="2" key="1">
    <citation type="journal article" date="2019" name="Int. J. Syst. Evol. Microbiol.">
        <title>The Global Catalogue of Microorganisms (GCM) 10K type strain sequencing project: providing services to taxonomists for standard genome sequencing and annotation.</title>
        <authorList>
            <consortium name="The Broad Institute Genomics Platform"/>
            <consortium name="The Broad Institute Genome Sequencing Center for Infectious Disease"/>
            <person name="Wu L."/>
            <person name="Ma J."/>
        </authorList>
    </citation>
    <scope>NUCLEOTIDE SEQUENCE [LARGE SCALE GENOMIC DNA]</scope>
    <source>
        <strain evidence="2">JCM 17591</strain>
    </source>
</reference>
<dbReference type="InterPro" id="IPR021365">
    <property type="entry name" value="DUF2891"/>
</dbReference>
<evidence type="ECO:0000313" key="2">
    <source>
        <dbReference type="Proteomes" id="UP001501079"/>
    </source>
</evidence>
<dbReference type="Proteomes" id="UP001501079">
    <property type="component" value="Unassembled WGS sequence"/>
</dbReference>
<name>A0ABP8A4B0_9MICO</name>
<gene>
    <name evidence="1" type="ORF">GCM10022287_26400</name>
</gene>
<protein>
    <submittedName>
        <fullName evidence="1">DUF2891 domain-containing protein</fullName>
    </submittedName>
</protein>
<dbReference type="EMBL" id="BAABBW010000004">
    <property type="protein sequence ID" value="GAA4177485.1"/>
    <property type="molecule type" value="Genomic_DNA"/>
</dbReference>
<sequence length="354" mass="37856">MVTDAAAARAAYADRFAAVVLDNFAQAYPYAAHHTTADAEDRALPGELHPAFASSYDWHSSVHMHWLATRLLEFGVSFPLADRLGAAVAANLSAPNLAVEAAYLRRHPLYERPYGWGWALALAASVARSRVPVIATLAPGFEPFTAVLFEHVLAWVARTPEPVRHGVHSNSAFGLRHALQAAHVLGRDDVADAVTDAARRWFLRDTGWPFTWERSGQDFLSPGFAEAELMAVVLGADEFTSWATGFFSELTDASAVLAPASVLDVHDGQQVHLFGLGLSTSAAASRVAVTLRSNGIGGELGLGNKGRVAELIELLEAAAPRLLPAGLDAAVSDEFMSSHWLATFAWDALDALPG</sequence>
<dbReference type="Pfam" id="PF11199">
    <property type="entry name" value="DUF2891"/>
    <property type="match status" value="1"/>
</dbReference>
<evidence type="ECO:0000313" key="1">
    <source>
        <dbReference type="EMBL" id="GAA4177485.1"/>
    </source>
</evidence>
<keyword evidence="2" id="KW-1185">Reference proteome</keyword>
<organism evidence="1 2">
    <name type="scientific">Gryllotalpicola koreensis</name>
    <dbReference type="NCBI Taxonomy" id="993086"/>
    <lineage>
        <taxon>Bacteria</taxon>
        <taxon>Bacillati</taxon>
        <taxon>Actinomycetota</taxon>
        <taxon>Actinomycetes</taxon>
        <taxon>Micrococcales</taxon>
        <taxon>Microbacteriaceae</taxon>
        <taxon>Gryllotalpicola</taxon>
    </lineage>
</organism>